<comment type="caution">
    <text evidence="1">The sequence shown here is derived from an EMBL/GenBank/DDBJ whole genome shotgun (WGS) entry which is preliminary data.</text>
</comment>
<dbReference type="EMBL" id="CAJVCH010291791">
    <property type="protein sequence ID" value="CAG7785222.1"/>
    <property type="molecule type" value="Genomic_DNA"/>
</dbReference>
<evidence type="ECO:0000313" key="1">
    <source>
        <dbReference type="EMBL" id="CAG7785222.1"/>
    </source>
</evidence>
<sequence length="94" mass="10882">MCSDVFTKGQCSARKKERGFKSSSGVLARAWHLMVSFDMLTRPESANRLKLGCKMGWRSERASLSGHGHRKSLVKCYPPMLWESWHNQSERFEF</sequence>
<name>A0A8J2KI08_9HEXA</name>
<reference evidence="1" key="1">
    <citation type="submission" date="2021-06" db="EMBL/GenBank/DDBJ databases">
        <authorList>
            <person name="Hodson N. C."/>
            <person name="Mongue J. A."/>
            <person name="Jaron S. K."/>
        </authorList>
    </citation>
    <scope>NUCLEOTIDE SEQUENCE</scope>
</reference>
<dbReference type="AlphaFoldDB" id="A0A8J2KI08"/>
<dbReference type="Proteomes" id="UP000708208">
    <property type="component" value="Unassembled WGS sequence"/>
</dbReference>
<keyword evidence="2" id="KW-1185">Reference proteome</keyword>
<evidence type="ECO:0000313" key="2">
    <source>
        <dbReference type="Proteomes" id="UP000708208"/>
    </source>
</evidence>
<gene>
    <name evidence="1" type="ORF">AFUS01_LOCUS23860</name>
</gene>
<protein>
    <submittedName>
        <fullName evidence="1">Uncharacterized protein</fullName>
    </submittedName>
</protein>
<organism evidence="1 2">
    <name type="scientific">Allacma fusca</name>
    <dbReference type="NCBI Taxonomy" id="39272"/>
    <lineage>
        <taxon>Eukaryota</taxon>
        <taxon>Metazoa</taxon>
        <taxon>Ecdysozoa</taxon>
        <taxon>Arthropoda</taxon>
        <taxon>Hexapoda</taxon>
        <taxon>Collembola</taxon>
        <taxon>Symphypleona</taxon>
        <taxon>Sminthuridae</taxon>
        <taxon>Allacma</taxon>
    </lineage>
</organism>
<accession>A0A8J2KI08</accession>
<proteinExistence type="predicted"/>